<dbReference type="GO" id="GO:0000444">
    <property type="term" value="C:MIS12/MIND type complex"/>
    <property type="evidence" value="ECO:0007669"/>
    <property type="project" value="TreeGrafter"/>
</dbReference>
<dbReference type="InterPro" id="IPR013950">
    <property type="entry name" value="Mis14/Nsl1"/>
</dbReference>
<dbReference type="OrthoDB" id="2135762at2759"/>
<evidence type="ECO:0000313" key="3">
    <source>
        <dbReference type="Proteomes" id="UP000182658"/>
    </source>
</evidence>
<dbReference type="AlphaFoldDB" id="A0A1J7IGL6"/>
<dbReference type="PANTHER" id="PTHR31749:SF3">
    <property type="entry name" value="KINETOCHORE-ASSOCIATED PROTEIN NSL1 HOMOLOG"/>
    <property type="match status" value="1"/>
</dbReference>
<dbReference type="GO" id="GO:0000070">
    <property type="term" value="P:mitotic sister chromatid segregation"/>
    <property type="evidence" value="ECO:0007669"/>
    <property type="project" value="InterPro"/>
</dbReference>
<dbReference type="EMBL" id="KV875100">
    <property type="protein sequence ID" value="OIW26541.1"/>
    <property type="molecule type" value="Genomic_DNA"/>
</dbReference>
<accession>A0A1J7IGL6</accession>
<organism evidence="2 3">
    <name type="scientific">Coniochaeta ligniaria NRRL 30616</name>
    <dbReference type="NCBI Taxonomy" id="1408157"/>
    <lineage>
        <taxon>Eukaryota</taxon>
        <taxon>Fungi</taxon>
        <taxon>Dikarya</taxon>
        <taxon>Ascomycota</taxon>
        <taxon>Pezizomycotina</taxon>
        <taxon>Sordariomycetes</taxon>
        <taxon>Sordariomycetidae</taxon>
        <taxon>Coniochaetales</taxon>
        <taxon>Coniochaetaceae</taxon>
        <taxon>Coniochaeta</taxon>
    </lineage>
</organism>
<dbReference type="Proteomes" id="UP000182658">
    <property type="component" value="Unassembled WGS sequence"/>
</dbReference>
<dbReference type="STRING" id="1408157.A0A1J7IGL6"/>
<keyword evidence="3" id="KW-1185">Reference proteome</keyword>
<reference evidence="2 3" key="1">
    <citation type="submission" date="2016-10" db="EMBL/GenBank/DDBJ databases">
        <title>Draft genome sequence of Coniochaeta ligniaria NRRL30616, a lignocellulolytic fungus for bioabatement of inhibitors in plant biomass hydrolysates.</title>
        <authorList>
            <consortium name="DOE Joint Genome Institute"/>
            <person name="Jimenez D.J."/>
            <person name="Hector R.E."/>
            <person name="Riley R."/>
            <person name="Sun H."/>
            <person name="Grigoriev I.V."/>
            <person name="Van Elsas J.D."/>
            <person name="Nichols N.N."/>
        </authorList>
    </citation>
    <scope>NUCLEOTIDE SEQUENCE [LARGE SCALE GENOMIC DNA]</scope>
    <source>
        <strain evidence="2 3">NRRL 30616</strain>
    </source>
</reference>
<feature type="region of interest" description="Disordered" evidence="1">
    <location>
        <begin position="82"/>
        <end position="117"/>
    </location>
</feature>
<feature type="region of interest" description="Disordered" evidence="1">
    <location>
        <begin position="174"/>
        <end position="203"/>
    </location>
</feature>
<evidence type="ECO:0000256" key="1">
    <source>
        <dbReference type="SAM" id="MobiDB-lite"/>
    </source>
</evidence>
<name>A0A1J7IGL6_9PEZI</name>
<gene>
    <name evidence="2" type="ORF">CONLIGDRAFT_646700</name>
</gene>
<feature type="compositionally biased region" description="Basic and acidic residues" evidence="1">
    <location>
        <begin position="95"/>
        <end position="117"/>
    </location>
</feature>
<proteinExistence type="predicted"/>
<dbReference type="InParanoid" id="A0A1J7IGL6"/>
<dbReference type="PANTHER" id="PTHR31749">
    <property type="entry name" value="KINETOCHORE-ASSOCIATED PROTEIN NSL1 HOMOLOG"/>
    <property type="match status" value="1"/>
</dbReference>
<evidence type="ECO:0000313" key="2">
    <source>
        <dbReference type="EMBL" id="OIW26541.1"/>
    </source>
</evidence>
<sequence>MDSSIAHRKIELQSAEDFSYLIANVRRAAAEHINAAFPPVEASSTAHGDEDELRTQIEKLVDEYIARTFTLAAPNLTINGLPVDDPRPFLSGNGEGRKDEPEERHEPFDGRKREKVEELSRREEELLADIAGLKRRVPGAAAAGWAERVRGGIAEDEKVLLQRREEVVRLVGEGGWNDDESRGRGRKSVAPGEEEKRRKGVLGDVKTLERQEDVERAFGGAVEMLGRLKGDMPATVAKMERARVAGEYVVTER</sequence>
<evidence type="ECO:0008006" key="4">
    <source>
        <dbReference type="Google" id="ProtNLM"/>
    </source>
</evidence>
<protein>
    <recommendedName>
        <fullName evidence="4">Kinetochore protein mis14</fullName>
    </recommendedName>
</protein>
<dbReference type="Pfam" id="PF08641">
    <property type="entry name" value="Mis14"/>
    <property type="match status" value="1"/>
</dbReference>